<dbReference type="RefSeq" id="WP_069908894.1">
    <property type="nucleotide sequence ID" value="NZ_LAJE02000110.1"/>
</dbReference>
<comment type="caution">
    <text evidence="2">The sequence shown here is derived from an EMBL/GenBank/DDBJ whole genome shotgun (WGS) entry which is preliminary data.</text>
</comment>
<gene>
    <name evidence="2" type="ORF">VW23_013930</name>
</gene>
<dbReference type="AlphaFoldDB" id="A0A1E5XTM8"/>
<dbReference type="EMBL" id="LAJE02000110">
    <property type="protein sequence ID" value="OEO31939.1"/>
    <property type="molecule type" value="Genomic_DNA"/>
</dbReference>
<evidence type="ECO:0000256" key="1">
    <source>
        <dbReference type="SAM" id="MobiDB-lite"/>
    </source>
</evidence>
<dbReference type="Proteomes" id="UP000095463">
    <property type="component" value="Unassembled WGS sequence"/>
</dbReference>
<feature type="region of interest" description="Disordered" evidence="1">
    <location>
        <begin position="196"/>
        <end position="216"/>
    </location>
</feature>
<keyword evidence="3" id="KW-1185">Reference proteome</keyword>
<sequence>MEYFNEVLDRSTGELLTVSIGDWVPVTEFGQLYGLGQRKIRTVLRQLDVLQVEGAANHQRHRLQRWVVERGWGKRIEPKRKGAKPFDVLGPGIRSWIAERWEDAVDAIEKERTWDGRRAAAALNAYMVSTQRDLTVPQRISWLAYRFPDLTQEDVAAIVDVTRQLVSKYHRIRNARIRALVVLKTADPDDLMAEHQLNHPVPRLADEPEDELPDEN</sequence>
<feature type="compositionally biased region" description="Acidic residues" evidence="1">
    <location>
        <begin position="207"/>
        <end position="216"/>
    </location>
</feature>
<evidence type="ECO:0000313" key="2">
    <source>
        <dbReference type="EMBL" id="OEO31939.1"/>
    </source>
</evidence>
<accession>A0A1E5XTM8</accession>
<protein>
    <submittedName>
        <fullName evidence="2">Uncharacterized protein</fullName>
    </submittedName>
</protein>
<dbReference type="OrthoDB" id="7949584at2"/>
<proteinExistence type="predicted"/>
<name>A0A1E5XTM8_9HYPH</name>
<evidence type="ECO:0000313" key="3">
    <source>
        <dbReference type="Proteomes" id="UP000095463"/>
    </source>
</evidence>
<reference evidence="2 3" key="1">
    <citation type="journal article" date="2015" name="Genome Announc.">
        <title>Genome Assemblies of Three Soil-Associated Devosia species: D. insulae, D. limi, and D. soli.</title>
        <authorList>
            <person name="Hassan Y.I."/>
            <person name="Lepp D."/>
            <person name="Zhou T."/>
        </authorList>
    </citation>
    <scope>NUCLEOTIDE SEQUENCE [LARGE SCALE GENOMIC DNA]</scope>
    <source>
        <strain evidence="2 3">DS-56</strain>
    </source>
</reference>
<organism evidence="2 3">
    <name type="scientific">Devosia insulae DS-56</name>
    <dbReference type="NCBI Taxonomy" id="1116389"/>
    <lineage>
        <taxon>Bacteria</taxon>
        <taxon>Pseudomonadati</taxon>
        <taxon>Pseudomonadota</taxon>
        <taxon>Alphaproteobacteria</taxon>
        <taxon>Hyphomicrobiales</taxon>
        <taxon>Devosiaceae</taxon>
        <taxon>Devosia</taxon>
    </lineage>
</organism>